<protein>
    <submittedName>
        <fullName evidence="2">Uncharacterized protein</fullName>
    </submittedName>
</protein>
<accession>A0ABD0XM95</accession>
<evidence type="ECO:0000256" key="1">
    <source>
        <dbReference type="SAM" id="Phobius"/>
    </source>
</evidence>
<dbReference type="EMBL" id="JAGEUA010000003">
    <property type="protein sequence ID" value="KAL0993341.1"/>
    <property type="molecule type" value="Genomic_DNA"/>
</dbReference>
<evidence type="ECO:0000313" key="2">
    <source>
        <dbReference type="EMBL" id="KAL0993341.1"/>
    </source>
</evidence>
<keyword evidence="3" id="KW-1185">Reference proteome</keyword>
<proteinExistence type="predicted"/>
<organism evidence="2 3">
    <name type="scientific">Umbra pygmaea</name>
    <name type="common">Eastern mudminnow</name>
    <dbReference type="NCBI Taxonomy" id="75934"/>
    <lineage>
        <taxon>Eukaryota</taxon>
        <taxon>Metazoa</taxon>
        <taxon>Chordata</taxon>
        <taxon>Craniata</taxon>
        <taxon>Vertebrata</taxon>
        <taxon>Euteleostomi</taxon>
        <taxon>Actinopterygii</taxon>
        <taxon>Neopterygii</taxon>
        <taxon>Teleostei</taxon>
        <taxon>Protacanthopterygii</taxon>
        <taxon>Esociformes</taxon>
        <taxon>Umbridae</taxon>
        <taxon>Umbra</taxon>
    </lineage>
</organism>
<feature type="transmembrane region" description="Helical" evidence="1">
    <location>
        <begin position="22"/>
        <end position="42"/>
    </location>
</feature>
<reference evidence="2 3" key="1">
    <citation type="submission" date="2024-06" db="EMBL/GenBank/DDBJ databases">
        <authorList>
            <person name="Pan Q."/>
            <person name="Wen M."/>
            <person name="Jouanno E."/>
            <person name="Zahm M."/>
            <person name="Klopp C."/>
            <person name="Cabau C."/>
            <person name="Louis A."/>
            <person name="Berthelot C."/>
            <person name="Parey E."/>
            <person name="Roest Crollius H."/>
            <person name="Montfort J."/>
            <person name="Robinson-Rechavi M."/>
            <person name="Bouchez O."/>
            <person name="Lampietro C."/>
            <person name="Lopez Roques C."/>
            <person name="Donnadieu C."/>
            <person name="Postlethwait J."/>
            <person name="Bobe J."/>
            <person name="Verreycken H."/>
            <person name="Guiguen Y."/>
        </authorList>
    </citation>
    <scope>NUCLEOTIDE SEQUENCE [LARGE SCALE GENOMIC DNA]</scope>
    <source>
        <strain evidence="2">Up_M1</strain>
        <tissue evidence="2">Testis</tissue>
    </source>
</reference>
<keyword evidence="1" id="KW-0472">Membrane</keyword>
<evidence type="ECO:0000313" key="3">
    <source>
        <dbReference type="Proteomes" id="UP001557470"/>
    </source>
</evidence>
<name>A0ABD0XM95_UMBPY</name>
<comment type="caution">
    <text evidence="2">The sequence shown here is derived from an EMBL/GenBank/DDBJ whole genome shotgun (WGS) entry which is preliminary data.</text>
</comment>
<keyword evidence="1" id="KW-0812">Transmembrane</keyword>
<sequence length="82" mass="9459">MRPQGGAILVYPAQWAIVKNTVAISLWGLSYMIISLQMTYCFNPRLSTAKCRTYLLPNLCQTFNPKFQNRSRFHDQESSTKL</sequence>
<dbReference type="Proteomes" id="UP001557470">
    <property type="component" value="Unassembled WGS sequence"/>
</dbReference>
<dbReference type="AlphaFoldDB" id="A0ABD0XM95"/>
<keyword evidence="1" id="KW-1133">Transmembrane helix</keyword>
<gene>
    <name evidence="2" type="ORF">UPYG_G00106370</name>
</gene>